<evidence type="ECO:0000259" key="3">
    <source>
        <dbReference type="Pfam" id="PF13340"/>
    </source>
</evidence>
<dbReference type="AlphaFoldDB" id="A0A1C6SR73"/>
<dbReference type="Pfam" id="PF01609">
    <property type="entry name" value="DDE_Tnp_1"/>
    <property type="match status" value="1"/>
</dbReference>
<feature type="domain" description="Transposase IS4-like" evidence="2">
    <location>
        <begin position="93"/>
        <end position="308"/>
    </location>
</feature>
<dbReference type="GO" id="GO:0003677">
    <property type="term" value="F:DNA binding"/>
    <property type="evidence" value="ECO:0007669"/>
    <property type="project" value="InterPro"/>
</dbReference>
<name>A0A1C6SR73_9ACTN</name>
<feature type="domain" description="Insertion element IS402-like" evidence="3">
    <location>
        <begin position="6"/>
        <end position="76"/>
    </location>
</feature>
<organism evidence="4 5">
    <name type="scientific">Micromonospora rhizosphaerae</name>
    <dbReference type="NCBI Taxonomy" id="568872"/>
    <lineage>
        <taxon>Bacteria</taxon>
        <taxon>Bacillati</taxon>
        <taxon>Actinomycetota</taxon>
        <taxon>Actinomycetes</taxon>
        <taxon>Micromonosporales</taxon>
        <taxon>Micromonosporaceae</taxon>
        <taxon>Micromonospora</taxon>
    </lineage>
</organism>
<feature type="region of interest" description="Disordered" evidence="1">
    <location>
        <begin position="258"/>
        <end position="278"/>
    </location>
</feature>
<proteinExistence type="predicted"/>
<protein>
    <submittedName>
        <fullName evidence="4">Transposase</fullName>
    </submittedName>
</protein>
<dbReference type="NCBIfam" id="NF033580">
    <property type="entry name" value="transpos_IS5_3"/>
    <property type="match status" value="1"/>
</dbReference>
<dbReference type="GO" id="GO:0006313">
    <property type="term" value="P:DNA transposition"/>
    <property type="evidence" value="ECO:0007669"/>
    <property type="project" value="InterPro"/>
</dbReference>
<feature type="region of interest" description="Disordered" evidence="1">
    <location>
        <begin position="128"/>
        <end position="160"/>
    </location>
</feature>
<gene>
    <name evidence="4" type="ORF">GA0070624_4345</name>
</gene>
<evidence type="ECO:0000259" key="2">
    <source>
        <dbReference type="Pfam" id="PF01609"/>
    </source>
</evidence>
<sequence length="404" mass="44773">MTRAQLTDVEWEFIEPYLPIGEYGPYPERLRQQFEGVVWRFRTGGQWREMPQEFGAWSTVSNRFRQWRDAGVFEALLEGLIAEAAKRGEVDLSLVSIDSTTVRAHHDAAGMHTSQDVLAALEKAAAEEEEARSKGVGPEGRSGQDGGADPERDEQRRVRRRRRVRLKAALLGRSRGGQTSKVHLAADRKCRPLAFVLTAGQAADSPQFIPVLGKIRIRGPVGRPRTRPDAVAGDKAYSSRGNRAHLRRRGIKAVIPEKRDQAANRKTKGRKGGRPVDHDAEFHKERNTVERLINKLKAWRGIATRYDKTPESYLAGLRLRASVIWIKDLTRIRAGSRAGHRGAQLSGSQLWLSAAAAFPDVGISVARCRPGSGDCAPRAWCRPAGQVRAATSRAKAAMMTATRT</sequence>
<dbReference type="InterPro" id="IPR025161">
    <property type="entry name" value="IS402-like_dom"/>
</dbReference>
<dbReference type="GO" id="GO:0004803">
    <property type="term" value="F:transposase activity"/>
    <property type="evidence" value="ECO:0007669"/>
    <property type="project" value="InterPro"/>
</dbReference>
<evidence type="ECO:0000256" key="1">
    <source>
        <dbReference type="SAM" id="MobiDB-lite"/>
    </source>
</evidence>
<feature type="region of interest" description="Disordered" evidence="1">
    <location>
        <begin position="223"/>
        <end position="246"/>
    </location>
</feature>
<dbReference type="STRING" id="568872.GA0070624_4345"/>
<evidence type="ECO:0000313" key="4">
    <source>
        <dbReference type="EMBL" id="SCL31852.1"/>
    </source>
</evidence>
<accession>A0A1C6SR73</accession>
<dbReference type="PANTHER" id="PTHR30007">
    <property type="entry name" value="PHP DOMAIN PROTEIN"/>
    <property type="match status" value="1"/>
</dbReference>
<dbReference type="Pfam" id="PF13340">
    <property type="entry name" value="DUF4096"/>
    <property type="match status" value="1"/>
</dbReference>
<evidence type="ECO:0000313" key="5">
    <source>
        <dbReference type="Proteomes" id="UP000199413"/>
    </source>
</evidence>
<dbReference type="InterPro" id="IPR002559">
    <property type="entry name" value="Transposase_11"/>
</dbReference>
<reference evidence="5" key="1">
    <citation type="submission" date="2016-06" db="EMBL/GenBank/DDBJ databases">
        <authorList>
            <person name="Varghese N."/>
            <person name="Submissions Spin"/>
        </authorList>
    </citation>
    <scope>NUCLEOTIDE SEQUENCE [LARGE SCALE GENOMIC DNA]</scope>
    <source>
        <strain evidence="5">DSM 45431</strain>
    </source>
</reference>
<keyword evidence="5" id="KW-1185">Reference proteome</keyword>
<dbReference type="EMBL" id="FMHV01000002">
    <property type="protein sequence ID" value="SCL31852.1"/>
    <property type="molecule type" value="Genomic_DNA"/>
</dbReference>
<feature type="compositionally biased region" description="Gly residues" evidence="1">
    <location>
        <begin position="137"/>
        <end position="146"/>
    </location>
</feature>
<dbReference type="PANTHER" id="PTHR30007:SF1">
    <property type="entry name" value="BLR1914 PROTEIN"/>
    <property type="match status" value="1"/>
</dbReference>
<dbReference type="Proteomes" id="UP000199413">
    <property type="component" value="Unassembled WGS sequence"/>
</dbReference>